<dbReference type="KEGG" id="aaf:AURANDRAFT_54007"/>
<dbReference type="AlphaFoldDB" id="F0YBT7"/>
<sequence length="266" mass="26925">MMTTFPRLLLAATFLASADAFGYIIPPETTTTAAPPVETTTTAAPAGAQAKVTTSLFMTGLSASDVNEDADVRAALKATIISLGGYDDVSNIVAESTSTRRRLQDEDGAKVSFNATIFADDVSAAEDAAAEATNALQEAVESGEFLPELKAQAAERSPEAADALEGAGVDKEKTLDALAEATVTVEVVTAKPTPEPSAEPTPNPSAEPTAKPTDLPTGLPTANSTANSTDLPTAKPTDLPTGLPTANSTGNSTNSTSAPTTSPTAA</sequence>
<evidence type="ECO:0000256" key="2">
    <source>
        <dbReference type="SAM" id="SignalP"/>
    </source>
</evidence>
<reference evidence="3 4" key="1">
    <citation type="journal article" date="2011" name="Proc. Natl. Acad. Sci. U.S.A.">
        <title>Niche of harmful alga Aureococcus anophagefferens revealed through ecogenomics.</title>
        <authorList>
            <person name="Gobler C.J."/>
            <person name="Berry D.L."/>
            <person name="Dyhrman S.T."/>
            <person name="Wilhelm S.W."/>
            <person name="Salamov A."/>
            <person name="Lobanov A.V."/>
            <person name="Zhang Y."/>
            <person name="Collier J.L."/>
            <person name="Wurch L.L."/>
            <person name="Kustka A.B."/>
            <person name="Dill B.D."/>
            <person name="Shah M."/>
            <person name="VerBerkmoes N.C."/>
            <person name="Kuo A."/>
            <person name="Terry A."/>
            <person name="Pangilinan J."/>
            <person name="Lindquist E.A."/>
            <person name="Lucas S."/>
            <person name="Paulsen I.T."/>
            <person name="Hattenrath-Lehmann T.K."/>
            <person name="Talmage S.C."/>
            <person name="Walker E.A."/>
            <person name="Koch F."/>
            <person name="Burson A.M."/>
            <person name="Marcoval M.A."/>
            <person name="Tang Y.Z."/>
            <person name="Lecleir G.R."/>
            <person name="Coyne K.J."/>
            <person name="Berg G.M."/>
            <person name="Bertrand E.M."/>
            <person name="Saito M.A."/>
            <person name="Gladyshev V.N."/>
            <person name="Grigoriev I.V."/>
        </authorList>
    </citation>
    <scope>NUCLEOTIDE SEQUENCE [LARGE SCALE GENOMIC DNA]</scope>
    <source>
        <strain evidence="4">CCMP 1984</strain>
    </source>
</reference>
<feature type="non-terminal residue" evidence="3">
    <location>
        <position position="266"/>
    </location>
</feature>
<name>F0YBT7_AURAN</name>
<feature type="signal peptide" evidence="2">
    <location>
        <begin position="1"/>
        <end position="20"/>
    </location>
</feature>
<dbReference type="RefSeq" id="XP_009037968.1">
    <property type="nucleotide sequence ID" value="XM_009039720.1"/>
</dbReference>
<feature type="chain" id="PRO_5003264524" evidence="2">
    <location>
        <begin position="21"/>
        <end position="266"/>
    </location>
</feature>
<accession>F0YBT7</accession>
<feature type="compositionally biased region" description="Pro residues" evidence="1">
    <location>
        <begin position="193"/>
        <end position="205"/>
    </location>
</feature>
<dbReference type="EMBL" id="GL833131">
    <property type="protein sequence ID" value="EGB07341.1"/>
    <property type="molecule type" value="Genomic_DNA"/>
</dbReference>
<dbReference type="InParanoid" id="F0YBT7"/>
<feature type="region of interest" description="Disordered" evidence="1">
    <location>
        <begin position="189"/>
        <end position="266"/>
    </location>
</feature>
<dbReference type="Proteomes" id="UP000002729">
    <property type="component" value="Unassembled WGS sequence"/>
</dbReference>
<proteinExistence type="predicted"/>
<keyword evidence="4" id="KW-1185">Reference proteome</keyword>
<organism evidence="4">
    <name type="scientific">Aureococcus anophagefferens</name>
    <name type="common">Harmful bloom alga</name>
    <dbReference type="NCBI Taxonomy" id="44056"/>
    <lineage>
        <taxon>Eukaryota</taxon>
        <taxon>Sar</taxon>
        <taxon>Stramenopiles</taxon>
        <taxon>Ochrophyta</taxon>
        <taxon>Pelagophyceae</taxon>
        <taxon>Pelagomonadales</taxon>
        <taxon>Pelagomonadaceae</taxon>
        <taxon>Aureococcus</taxon>
    </lineage>
</organism>
<dbReference type="GeneID" id="20222353"/>
<evidence type="ECO:0000313" key="4">
    <source>
        <dbReference type="Proteomes" id="UP000002729"/>
    </source>
</evidence>
<feature type="compositionally biased region" description="Polar residues" evidence="1">
    <location>
        <begin position="220"/>
        <end position="231"/>
    </location>
</feature>
<evidence type="ECO:0000256" key="1">
    <source>
        <dbReference type="SAM" id="MobiDB-lite"/>
    </source>
</evidence>
<protein>
    <submittedName>
        <fullName evidence="3">Uncharacterized protein</fullName>
    </submittedName>
</protein>
<keyword evidence="2" id="KW-0732">Signal</keyword>
<feature type="compositionally biased region" description="Low complexity" evidence="1">
    <location>
        <begin position="244"/>
        <end position="266"/>
    </location>
</feature>
<gene>
    <name evidence="3" type="ORF">AURANDRAFT_54007</name>
</gene>
<evidence type="ECO:0000313" key="3">
    <source>
        <dbReference type="EMBL" id="EGB07341.1"/>
    </source>
</evidence>